<dbReference type="InterPro" id="IPR036771">
    <property type="entry name" value="ATPsynth_dsu/esu_N"/>
</dbReference>
<proteinExistence type="inferred from homology"/>
<dbReference type="GO" id="GO:0005886">
    <property type="term" value="C:plasma membrane"/>
    <property type="evidence" value="ECO:0007669"/>
    <property type="project" value="UniProtKB-SubCell"/>
</dbReference>
<dbReference type="PANTHER" id="PTHR13822:SF10">
    <property type="entry name" value="ATP SYNTHASE EPSILON CHAIN, CHLOROPLASTIC"/>
    <property type="match status" value="1"/>
</dbReference>
<dbReference type="PANTHER" id="PTHR13822">
    <property type="entry name" value="ATP SYNTHASE DELTA/EPSILON CHAIN"/>
    <property type="match status" value="1"/>
</dbReference>
<dbReference type="GO" id="GO:0005524">
    <property type="term" value="F:ATP binding"/>
    <property type="evidence" value="ECO:0007669"/>
    <property type="project" value="UniProtKB-UniRule"/>
</dbReference>
<evidence type="ECO:0000256" key="9">
    <source>
        <dbReference type="HAMAP-Rule" id="MF_00530"/>
    </source>
</evidence>
<feature type="domain" description="ATP synthase epsilon subunit C-terminal" evidence="12">
    <location>
        <begin position="89"/>
        <end position="132"/>
    </location>
</feature>
<keyword evidence="7 9" id="KW-0139">CF(1)</keyword>
<dbReference type="RefSeq" id="WP_095509838.1">
    <property type="nucleotide sequence ID" value="NZ_MQWD01000001.1"/>
</dbReference>
<gene>
    <name evidence="9" type="primary">atpC</name>
    <name evidence="14" type="ORF">BSZ37_06910</name>
</gene>
<dbReference type="InterPro" id="IPR020546">
    <property type="entry name" value="ATP_synth_F1_dsu/esu_N"/>
</dbReference>
<dbReference type="OrthoDB" id="5294255at2"/>
<dbReference type="Pfam" id="PF00401">
    <property type="entry name" value="ATP-synt_DE"/>
    <property type="match status" value="1"/>
</dbReference>
<sequence>MADSLLVEIVSPDRAAYRGEARAFRAPGVEGSFEVLRGHAPLLAATQVGTVTVTTLNGDRVQFATSGGFVEVLDDHVIMLAETAEPAGEIDVERARAAEETAAERLAAATTPEERAQIEAERDRARNRLRTAMGQV</sequence>
<evidence type="ECO:0000256" key="6">
    <source>
        <dbReference type="ARBA" id="ARBA00023136"/>
    </source>
</evidence>
<keyword evidence="8 9" id="KW-0066">ATP synthesis</keyword>
<feature type="compositionally biased region" description="Basic and acidic residues" evidence="11">
    <location>
        <begin position="112"/>
        <end position="126"/>
    </location>
</feature>
<comment type="caution">
    <text evidence="14">The sequence shown here is derived from an EMBL/GenBank/DDBJ whole genome shotgun (WGS) entry which is preliminary data.</text>
</comment>
<dbReference type="GO" id="GO:0045259">
    <property type="term" value="C:proton-transporting ATP synthase complex"/>
    <property type="evidence" value="ECO:0007669"/>
    <property type="project" value="UniProtKB-KW"/>
</dbReference>
<reference evidence="14 15" key="1">
    <citation type="submission" date="2016-11" db="EMBL/GenBank/DDBJ databases">
        <title>Study of marine rhodopsin-containing bacteria.</title>
        <authorList>
            <person name="Yoshizawa S."/>
            <person name="Kumagai Y."/>
            <person name="Kogure K."/>
        </authorList>
    </citation>
    <scope>NUCLEOTIDE SEQUENCE [LARGE SCALE GENOMIC DNA]</scope>
    <source>
        <strain evidence="14 15">SAORIC-28</strain>
    </source>
</reference>
<organism evidence="14 15">
    <name type="scientific">Rubrivirga marina</name>
    <dbReference type="NCBI Taxonomy" id="1196024"/>
    <lineage>
        <taxon>Bacteria</taxon>
        <taxon>Pseudomonadati</taxon>
        <taxon>Rhodothermota</taxon>
        <taxon>Rhodothermia</taxon>
        <taxon>Rhodothermales</taxon>
        <taxon>Rubricoccaceae</taxon>
        <taxon>Rubrivirga</taxon>
    </lineage>
</organism>
<keyword evidence="6 9" id="KW-0472">Membrane</keyword>
<evidence type="ECO:0000313" key="14">
    <source>
        <dbReference type="EMBL" id="PAP76192.1"/>
    </source>
</evidence>
<evidence type="ECO:0000256" key="3">
    <source>
        <dbReference type="ARBA" id="ARBA00005712"/>
    </source>
</evidence>
<keyword evidence="9" id="KW-1003">Cell membrane</keyword>
<evidence type="ECO:0000259" key="12">
    <source>
        <dbReference type="Pfam" id="PF00401"/>
    </source>
</evidence>
<comment type="similarity">
    <text evidence="3 9 10">Belongs to the ATPase epsilon chain family.</text>
</comment>
<evidence type="ECO:0000256" key="2">
    <source>
        <dbReference type="ARBA" id="ARBA00004184"/>
    </source>
</evidence>
<dbReference type="NCBIfam" id="TIGR01216">
    <property type="entry name" value="ATP_synt_epsi"/>
    <property type="match status" value="1"/>
</dbReference>
<keyword evidence="15" id="KW-1185">Reference proteome</keyword>
<dbReference type="Pfam" id="PF02823">
    <property type="entry name" value="ATP-synt_DE_N"/>
    <property type="match status" value="1"/>
</dbReference>
<dbReference type="Gene3D" id="2.60.15.10">
    <property type="entry name" value="F0F1 ATP synthase delta/epsilon subunit, N-terminal"/>
    <property type="match status" value="1"/>
</dbReference>
<comment type="subcellular location">
    <subcellularLocation>
        <location evidence="9">Cell membrane</location>
        <topology evidence="9">Peripheral membrane protein</topology>
    </subcellularLocation>
    <subcellularLocation>
        <location evidence="2">Endomembrane system</location>
        <topology evidence="2">Peripheral membrane protein</topology>
    </subcellularLocation>
</comment>
<evidence type="ECO:0000256" key="11">
    <source>
        <dbReference type="SAM" id="MobiDB-lite"/>
    </source>
</evidence>
<feature type="region of interest" description="Disordered" evidence="11">
    <location>
        <begin position="96"/>
        <end position="136"/>
    </location>
</feature>
<dbReference type="HAMAP" id="MF_00530">
    <property type="entry name" value="ATP_synth_epsil_bac"/>
    <property type="match status" value="1"/>
</dbReference>
<protein>
    <recommendedName>
        <fullName evidence="9">ATP synthase epsilon chain</fullName>
    </recommendedName>
    <alternativeName>
        <fullName evidence="9">ATP synthase F1 sector epsilon subunit</fullName>
    </alternativeName>
    <alternativeName>
        <fullName evidence="9">F-ATPase epsilon subunit</fullName>
    </alternativeName>
</protein>
<evidence type="ECO:0000256" key="8">
    <source>
        <dbReference type="ARBA" id="ARBA00023310"/>
    </source>
</evidence>
<dbReference type="SUPFAM" id="SSF51344">
    <property type="entry name" value="Epsilon subunit of F1F0-ATP synthase N-terminal domain"/>
    <property type="match status" value="1"/>
</dbReference>
<feature type="domain" description="ATP synthase F1 complex delta/epsilon subunit N-terminal" evidence="13">
    <location>
        <begin position="7"/>
        <end position="84"/>
    </location>
</feature>
<evidence type="ECO:0000256" key="5">
    <source>
        <dbReference type="ARBA" id="ARBA00023065"/>
    </source>
</evidence>
<dbReference type="GO" id="GO:0046933">
    <property type="term" value="F:proton-transporting ATP synthase activity, rotational mechanism"/>
    <property type="evidence" value="ECO:0007669"/>
    <property type="project" value="UniProtKB-UniRule"/>
</dbReference>
<evidence type="ECO:0000256" key="10">
    <source>
        <dbReference type="RuleBase" id="RU003656"/>
    </source>
</evidence>
<evidence type="ECO:0000256" key="7">
    <source>
        <dbReference type="ARBA" id="ARBA00023196"/>
    </source>
</evidence>
<dbReference type="InterPro" id="IPR020547">
    <property type="entry name" value="ATP_synth_F1_esu_C"/>
</dbReference>
<dbReference type="AlphaFoldDB" id="A0A271IYB5"/>
<comment type="function">
    <text evidence="1 9">Produces ATP from ADP in the presence of a proton gradient across the membrane.</text>
</comment>
<dbReference type="InterPro" id="IPR001469">
    <property type="entry name" value="ATP_synth_F1_dsu/esu"/>
</dbReference>
<keyword evidence="9" id="KW-0375">Hydrogen ion transport</keyword>
<accession>A0A271IYB5</accession>
<evidence type="ECO:0000256" key="1">
    <source>
        <dbReference type="ARBA" id="ARBA00003543"/>
    </source>
</evidence>
<keyword evidence="4 9" id="KW-0813">Transport</keyword>
<evidence type="ECO:0000313" key="15">
    <source>
        <dbReference type="Proteomes" id="UP000216339"/>
    </source>
</evidence>
<dbReference type="GO" id="GO:0012505">
    <property type="term" value="C:endomembrane system"/>
    <property type="evidence" value="ECO:0007669"/>
    <property type="project" value="UniProtKB-SubCell"/>
</dbReference>
<evidence type="ECO:0000256" key="4">
    <source>
        <dbReference type="ARBA" id="ARBA00022448"/>
    </source>
</evidence>
<dbReference type="CDD" id="cd12152">
    <property type="entry name" value="F1-ATPase_delta"/>
    <property type="match status" value="1"/>
</dbReference>
<name>A0A271IYB5_9BACT</name>
<evidence type="ECO:0000259" key="13">
    <source>
        <dbReference type="Pfam" id="PF02823"/>
    </source>
</evidence>
<comment type="subunit">
    <text evidence="9 10">F-type ATPases have 2 components, CF(1) - the catalytic core - and CF(0) - the membrane proton channel. CF(1) has five subunits: alpha(3), beta(3), gamma(1), delta(1), epsilon(1). CF(0) has three main subunits: a, b and c.</text>
</comment>
<dbReference type="EMBL" id="MQWD01000001">
    <property type="protein sequence ID" value="PAP76192.1"/>
    <property type="molecule type" value="Genomic_DNA"/>
</dbReference>
<dbReference type="Proteomes" id="UP000216339">
    <property type="component" value="Unassembled WGS sequence"/>
</dbReference>
<keyword evidence="5 9" id="KW-0406">Ion transport</keyword>